<sequence length="61" mass="6705">MFTTGCEPADAWDIVSKMEMEGNLSLPSIQDRLSAPPEGHTDPVKRMILMQEILVEMGVTG</sequence>
<dbReference type="EMBL" id="JWHL01000016">
    <property type="protein sequence ID" value="MBR1369626.1"/>
    <property type="molecule type" value="Genomic_DNA"/>
</dbReference>
<reference evidence="1" key="1">
    <citation type="submission" date="2014-12" db="EMBL/GenBank/DDBJ databases">
        <authorList>
            <person name="Huang H.-H."/>
            <person name="Chen S.-C."/>
            <person name="Lai M.-C."/>
        </authorList>
    </citation>
    <scope>NUCLEOTIDE SEQUENCE</scope>
    <source>
        <strain evidence="1">K1F9705b</strain>
    </source>
</reference>
<gene>
    <name evidence="1" type="ORF">RJ53_09080</name>
</gene>
<protein>
    <submittedName>
        <fullName evidence="1">Uncharacterized protein</fullName>
    </submittedName>
</protein>
<dbReference type="AlphaFoldDB" id="A0A8J8B5C2"/>
<keyword evidence="2" id="KW-1185">Reference proteome</keyword>
<organism evidence="1 2">
    <name type="scientific">Methanocalculus chunghsingensis</name>
    <dbReference type="NCBI Taxonomy" id="156457"/>
    <lineage>
        <taxon>Archaea</taxon>
        <taxon>Methanobacteriati</taxon>
        <taxon>Methanobacteriota</taxon>
        <taxon>Stenosarchaea group</taxon>
        <taxon>Methanomicrobia</taxon>
        <taxon>Methanomicrobiales</taxon>
        <taxon>Methanocalculaceae</taxon>
        <taxon>Methanocalculus</taxon>
    </lineage>
</organism>
<comment type="caution">
    <text evidence="1">The sequence shown here is derived from an EMBL/GenBank/DDBJ whole genome shotgun (WGS) entry which is preliminary data.</text>
</comment>
<evidence type="ECO:0000313" key="1">
    <source>
        <dbReference type="EMBL" id="MBR1369626.1"/>
    </source>
</evidence>
<name>A0A8J8B5C2_9EURY</name>
<dbReference type="RefSeq" id="WP_211531354.1">
    <property type="nucleotide sequence ID" value="NZ_JWHL01000016.1"/>
</dbReference>
<proteinExistence type="predicted"/>
<dbReference type="Proteomes" id="UP000730161">
    <property type="component" value="Unassembled WGS sequence"/>
</dbReference>
<evidence type="ECO:0000313" key="2">
    <source>
        <dbReference type="Proteomes" id="UP000730161"/>
    </source>
</evidence>
<accession>A0A8J8B5C2</accession>